<keyword evidence="2" id="KW-1185">Reference proteome</keyword>
<sequence>MGMPNIPNINPTINLKNEDIVNLLLASIALEEFSLAAILNSEAEKIQQLLEGRCQANLQDMIALNKSVNKMLKDIIKKEILLEFKFENILDLIELQND</sequence>
<evidence type="ECO:0000313" key="1">
    <source>
        <dbReference type="EMBL" id="SEF39824.1"/>
    </source>
</evidence>
<evidence type="ECO:0000313" key="2">
    <source>
        <dbReference type="Proteomes" id="UP000242850"/>
    </source>
</evidence>
<accession>A0A1H5RNY7</accession>
<protein>
    <submittedName>
        <fullName evidence="1">Uncharacterized protein</fullName>
    </submittedName>
</protein>
<organism evidence="1 2">
    <name type="scientific">Caloramator fervidus</name>
    <dbReference type="NCBI Taxonomy" id="29344"/>
    <lineage>
        <taxon>Bacteria</taxon>
        <taxon>Bacillati</taxon>
        <taxon>Bacillota</taxon>
        <taxon>Clostridia</taxon>
        <taxon>Eubacteriales</taxon>
        <taxon>Clostridiaceae</taxon>
        <taxon>Caloramator</taxon>
    </lineage>
</organism>
<dbReference type="OrthoDB" id="2082444at2"/>
<dbReference type="InterPro" id="IPR058705">
    <property type="entry name" value="A_ENA"/>
</dbReference>
<name>A0A1H5RNY7_9CLOT</name>
<dbReference type="EMBL" id="FNUK01000001">
    <property type="protein sequence ID" value="SEF39824.1"/>
    <property type="molecule type" value="Genomic_DNA"/>
</dbReference>
<dbReference type="Pfam" id="PF26595">
    <property type="entry name" value="A_ENA"/>
    <property type="match status" value="1"/>
</dbReference>
<gene>
    <name evidence="1" type="ORF">SAMN05660865_00134</name>
</gene>
<reference evidence="2" key="1">
    <citation type="submission" date="2016-10" db="EMBL/GenBank/DDBJ databases">
        <authorList>
            <person name="Varghese N."/>
            <person name="Submissions S."/>
        </authorList>
    </citation>
    <scope>NUCLEOTIDE SEQUENCE [LARGE SCALE GENOMIC DNA]</scope>
    <source>
        <strain evidence="2">DSM 5463</strain>
    </source>
</reference>
<dbReference type="AlphaFoldDB" id="A0A1H5RNY7"/>
<proteinExistence type="predicted"/>
<dbReference type="Proteomes" id="UP000242850">
    <property type="component" value="Unassembled WGS sequence"/>
</dbReference>